<comment type="caution">
    <text evidence="1">The sequence shown here is derived from an EMBL/GenBank/DDBJ whole genome shotgun (WGS) entry which is preliminary data.</text>
</comment>
<proteinExistence type="predicted"/>
<gene>
    <name evidence="1" type="ORF">AVEN_22180_1</name>
</gene>
<sequence length="138" mass="15435">MKTALLSIQRIPKHFGPPGQTFEFRSGNVVDSRPDPNNLMGVKFHPLSVRVQAVWPARTNLRVQRIPKHFGPPGQTFEFRSGNVVDSRPDHNNLMGVKFHAFLSIQRIPKHFGPSHSGPVSFSSETKIIATKLKTAET</sequence>
<name>A0A4Y2K796_ARAVE</name>
<accession>A0A4Y2K796</accession>
<dbReference type="AlphaFoldDB" id="A0A4Y2K796"/>
<keyword evidence="2" id="KW-1185">Reference proteome</keyword>
<evidence type="ECO:0000313" key="2">
    <source>
        <dbReference type="Proteomes" id="UP000499080"/>
    </source>
</evidence>
<reference evidence="1 2" key="1">
    <citation type="journal article" date="2019" name="Sci. Rep.">
        <title>Orb-weaving spider Araneus ventricosus genome elucidates the spidroin gene catalogue.</title>
        <authorList>
            <person name="Kono N."/>
            <person name="Nakamura H."/>
            <person name="Ohtoshi R."/>
            <person name="Moran D.A.P."/>
            <person name="Shinohara A."/>
            <person name="Yoshida Y."/>
            <person name="Fujiwara M."/>
            <person name="Mori M."/>
            <person name="Tomita M."/>
            <person name="Arakawa K."/>
        </authorList>
    </citation>
    <scope>NUCLEOTIDE SEQUENCE [LARGE SCALE GENOMIC DNA]</scope>
</reference>
<dbReference type="EMBL" id="BGPR01004231">
    <property type="protein sequence ID" value="GBM97426.1"/>
    <property type="molecule type" value="Genomic_DNA"/>
</dbReference>
<dbReference type="Proteomes" id="UP000499080">
    <property type="component" value="Unassembled WGS sequence"/>
</dbReference>
<organism evidence="1 2">
    <name type="scientific">Araneus ventricosus</name>
    <name type="common">Orbweaver spider</name>
    <name type="synonym">Epeira ventricosa</name>
    <dbReference type="NCBI Taxonomy" id="182803"/>
    <lineage>
        <taxon>Eukaryota</taxon>
        <taxon>Metazoa</taxon>
        <taxon>Ecdysozoa</taxon>
        <taxon>Arthropoda</taxon>
        <taxon>Chelicerata</taxon>
        <taxon>Arachnida</taxon>
        <taxon>Araneae</taxon>
        <taxon>Araneomorphae</taxon>
        <taxon>Entelegynae</taxon>
        <taxon>Araneoidea</taxon>
        <taxon>Araneidae</taxon>
        <taxon>Araneus</taxon>
    </lineage>
</organism>
<protein>
    <submittedName>
        <fullName evidence="1">Uncharacterized protein</fullName>
    </submittedName>
</protein>
<evidence type="ECO:0000313" key="1">
    <source>
        <dbReference type="EMBL" id="GBM97426.1"/>
    </source>
</evidence>